<comment type="caution">
    <text evidence="1">The sequence shown here is derived from an EMBL/GenBank/DDBJ whole genome shotgun (WGS) entry which is preliminary data.</text>
</comment>
<accession>A0AAV9IM98</accession>
<evidence type="ECO:0000313" key="2">
    <source>
        <dbReference type="Proteomes" id="UP001300502"/>
    </source>
</evidence>
<dbReference type="InterPro" id="IPR023614">
    <property type="entry name" value="Porin_dom_sf"/>
</dbReference>
<organism evidence="1 2">
    <name type="scientific">Galdieria yellowstonensis</name>
    <dbReference type="NCBI Taxonomy" id="3028027"/>
    <lineage>
        <taxon>Eukaryota</taxon>
        <taxon>Rhodophyta</taxon>
        <taxon>Bangiophyceae</taxon>
        <taxon>Galdieriales</taxon>
        <taxon>Galdieriaceae</taxon>
        <taxon>Galdieria</taxon>
    </lineage>
</organism>
<dbReference type="GO" id="GO:0008308">
    <property type="term" value="F:voltage-gated monoatomic anion channel activity"/>
    <property type="evidence" value="ECO:0007669"/>
    <property type="project" value="InterPro"/>
</dbReference>
<sequence>MFSTREDDDRSSLCPLFTKIGEYVTRVLQDGYISGINFQIATRTKQGIVYQLQGKKGSGIDPSFVGQWDQEIPFQDTSFLDKASFGVRLLSKGPISFQSVVDMSSQLGLTATLSAFDNDRLKAQLDWQTRRASFSTNVSFGVVPKWDSSVVVGFSHLLVATQVVLEQGKVPSWVVACNYQDGESGQVTLFIHDRGRSVTCSYLHHISSRLSVAARFVYSSNVEQRSLSFGTQYSLDSETLLKARVDSSGAIALSYIQELNKTALPWKLQIGVSSLIDVASVEKKSPAMGISLSLEA</sequence>
<dbReference type="Proteomes" id="UP001300502">
    <property type="component" value="Unassembled WGS sequence"/>
</dbReference>
<dbReference type="InterPro" id="IPR027246">
    <property type="entry name" value="Porin_Euk/Tom40"/>
</dbReference>
<dbReference type="AlphaFoldDB" id="A0AAV9IM98"/>
<protein>
    <submittedName>
        <fullName evidence="1">Uncharacterized protein</fullName>
    </submittedName>
</protein>
<name>A0AAV9IM98_9RHOD</name>
<dbReference type="PROSITE" id="PS00558">
    <property type="entry name" value="EUKARYOTIC_PORIN"/>
    <property type="match status" value="1"/>
</dbReference>
<dbReference type="EMBL" id="JANCYU010000062">
    <property type="protein sequence ID" value="KAK4528256.1"/>
    <property type="molecule type" value="Genomic_DNA"/>
</dbReference>
<dbReference type="PANTHER" id="PTHR11743">
    <property type="entry name" value="VOLTAGE-DEPENDENT ANION-SELECTIVE CHANNEL"/>
    <property type="match status" value="1"/>
</dbReference>
<keyword evidence="2" id="KW-1185">Reference proteome</keyword>
<reference evidence="1 2" key="1">
    <citation type="submission" date="2022-07" db="EMBL/GenBank/DDBJ databases">
        <title>Genome-wide signatures of adaptation to extreme environments.</title>
        <authorList>
            <person name="Cho C.H."/>
            <person name="Yoon H.S."/>
        </authorList>
    </citation>
    <scope>NUCLEOTIDE SEQUENCE [LARGE SCALE GENOMIC DNA]</scope>
    <source>
        <strain evidence="1 2">108.79 E11</strain>
    </source>
</reference>
<evidence type="ECO:0000313" key="1">
    <source>
        <dbReference type="EMBL" id="KAK4528256.1"/>
    </source>
</evidence>
<gene>
    <name evidence="1" type="ORF">GAYE_SCF54G6192</name>
</gene>
<dbReference type="Pfam" id="PF01459">
    <property type="entry name" value="Porin_3"/>
    <property type="match status" value="1"/>
</dbReference>
<dbReference type="GO" id="GO:0005741">
    <property type="term" value="C:mitochondrial outer membrane"/>
    <property type="evidence" value="ECO:0007669"/>
    <property type="project" value="InterPro"/>
</dbReference>
<proteinExistence type="predicted"/>
<dbReference type="Gene3D" id="2.40.160.10">
    <property type="entry name" value="Porin"/>
    <property type="match status" value="1"/>
</dbReference>
<dbReference type="InterPro" id="IPR001925">
    <property type="entry name" value="Porin_Euk"/>
</dbReference>
<dbReference type="PANTHER" id="PTHR11743:SF70">
    <property type="entry name" value="GH26960P-RELATED"/>
    <property type="match status" value="1"/>
</dbReference>